<comment type="caution">
    <text evidence="1">The sequence shown here is derived from an EMBL/GenBank/DDBJ whole genome shotgun (WGS) entry which is preliminary data.</text>
</comment>
<gene>
    <name evidence="1" type="ORF">M9H77_00952</name>
</gene>
<dbReference type="Proteomes" id="UP001060085">
    <property type="component" value="Linkage Group LG01"/>
</dbReference>
<accession>A0ACC0C4B1</accession>
<keyword evidence="2" id="KW-1185">Reference proteome</keyword>
<organism evidence="1 2">
    <name type="scientific">Catharanthus roseus</name>
    <name type="common">Madagascar periwinkle</name>
    <name type="synonym">Vinca rosea</name>
    <dbReference type="NCBI Taxonomy" id="4058"/>
    <lineage>
        <taxon>Eukaryota</taxon>
        <taxon>Viridiplantae</taxon>
        <taxon>Streptophyta</taxon>
        <taxon>Embryophyta</taxon>
        <taxon>Tracheophyta</taxon>
        <taxon>Spermatophyta</taxon>
        <taxon>Magnoliopsida</taxon>
        <taxon>eudicotyledons</taxon>
        <taxon>Gunneridae</taxon>
        <taxon>Pentapetalae</taxon>
        <taxon>asterids</taxon>
        <taxon>lamiids</taxon>
        <taxon>Gentianales</taxon>
        <taxon>Apocynaceae</taxon>
        <taxon>Rauvolfioideae</taxon>
        <taxon>Vinceae</taxon>
        <taxon>Catharanthinae</taxon>
        <taxon>Catharanthus</taxon>
    </lineage>
</organism>
<protein>
    <submittedName>
        <fullName evidence="1">Uncharacterized protein</fullName>
    </submittedName>
</protein>
<reference evidence="2" key="1">
    <citation type="journal article" date="2023" name="Nat. Plants">
        <title>Single-cell RNA sequencing provides a high-resolution roadmap for understanding the multicellular compartmentation of specialized metabolism.</title>
        <authorList>
            <person name="Sun S."/>
            <person name="Shen X."/>
            <person name="Li Y."/>
            <person name="Li Y."/>
            <person name="Wang S."/>
            <person name="Li R."/>
            <person name="Zhang H."/>
            <person name="Shen G."/>
            <person name="Guo B."/>
            <person name="Wei J."/>
            <person name="Xu J."/>
            <person name="St-Pierre B."/>
            <person name="Chen S."/>
            <person name="Sun C."/>
        </authorList>
    </citation>
    <scope>NUCLEOTIDE SEQUENCE [LARGE SCALE GENOMIC DNA]</scope>
</reference>
<name>A0ACC0C4B1_CATRO</name>
<proteinExistence type="predicted"/>
<evidence type="ECO:0000313" key="1">
    <source>
        <dbReference type="EMBL" id="KAI5679725.1"/>
    </source>
</evidence>
<dbReference type="EMBL" id="CM044701">
    <property type="protein sequence ID" value="KAI5679725.1"/>
    <property type="molecule type" value="Genomic_DNA"/>
</dbReference>
<sequence>MEHSVTLTSGGLLKCGLIPRMKIPPVRTQRFSSRSSSPGLFRVKAVQENEGPRRLVDIIRLLPEVSRNYFRTPSRRALFGGISLLGGFYVAQTISLSFGALGVNDVIAAVVCVLLTEYVTKFYYSRPKNGRSVELWYRKVKFFTHKAFCLESALMGIEEEESIEAAAAARRERLRALRAAQELLNTPDQDDQGSGAEHRPNGVQSADREADEEEEEEENNVNMKFRNYLPHDKQLQEGKLDPPMLPKFEDPVETVPSPQEKKEDPFLNIAPKKPNWDLRRDVQKKLDKLEKRTQKAMFQLMVGTPLGWKCHIFPLDPESKHKEEEKKRRLAEEGENGED</sequence>
<evidence type="ECO:0000313" key="2">
    <source>
        <dbReference type="Proteomes" id="UP001060085"/>
    </source>
</evidence>